<dbReference type="EMBL" id="CAMXCT020004580">
    <property type="protein sequence ID" value="CAL1163021.1"/>
    <property type="molecule type" value="Genomic_DNA"/>
</dbReference>
<dbReference type="OrthoDB" id="10251809at2759"/>
<dbReference type="EMBL" id="CAMXCT030004580">
    <property type="protein sequence ID" value="CAL4796958.1"/>
    <property type="molecule type" value="Genomic_DNA"/>
</dbReference>
<keyword evidence="2" id="KW-0677">Repeat</keyword>
<evidence type="ECO:0000313" key="4">
    <source>
        <dbReference type="EMBL" id="CAI4009646.1"/>
    </source>
</evidence>
<dbReference type="EMBL" id="CAMXCT010004580">
    <property type="protein sequence ID" value="CAI4009646.1"/>
    <property type="molecule type" value="Genomic_DNA"/>
</dbReference>
<dbReference type="Pfam" id="PF24681">
    <property type="entry name" value="Kelch_KLHDC2_KLHL20_DRC7"/>
    <property type="match status" value="1"/>
</dbReference>
<keyword evidence="3" id="KW-0732">Signal</keyword>
<proteinExistence type="predicted"/>
<reference evidence="5" key="2">
    <citation type="submission" date="2024-04" db="EMBL/GenBank/DDBJ databases">
        <authorList>
            <person name="Chen Y."/>
            <person name="Shah S."/>
            <person name="Dougan E. K."/>
            <person name="Thang M."/>
            <person name="Chan C."/>
        </authorList>
    </citation>
    <scope>NUCLEOTIDE SEQUENCE [LARGE SCALE GENOMIC DNA]</scope>
</reference>
<evidence type="ECO:0000256" key="1">
    <source>
        <dbReference type="ARBA" id="ARBA00022441"/>
    </source>
</evidence>
<dbReference type="AlphaFoldDB" id="A0A9P1DHC7"/>
<feature type="signal peptide" evidence="3">
    <location>
        <begin position="1"/>
        <end position="15"/>
    </location>
</feature>
<evidence type="ECO:0000313" key="5">
    <source>
        <dbReference type="EMBL" id="CAL1163021.1"/>
    </source>
</evidence>
<dbReference type="SUPFAM" id="SSF117281">
    <property type="entry name" value="Kelch motif"/>
    <property type="match status" value="2"/>
</dbReference>
<evidence type="ECO:0000313" key="7">
    <source>
        <dbReference type="Proteomes" id="UP001152797"/>
    </source>
</evidence>
<accession>A0A9P1DHC7</accession>
<dbReference type="InterPro" id="IPR015915">
    <property type="entry name" value="Kelch-typ_b-propeller"/>
</dbReference>
<evidence type="ECO:0000256" key="3">
    <source>
        <dbReference type="SAM" id="SignalP"/>
    </source>
</evidence>
<dbReference type="Gene3D" id="2.120.10.80">
    <property type="entry name" value="Kelch-type beta propeller"/>
    <property type="match status" value="3"/>
</dbReference>
<organism evidence="4">
    <name type="scientific">Cladocopium goreaui</name>
    <dbReference type="NCBI Taxonomy" id="2562237"/>
    <lineage>
        <taxon>Eukaryota</taxon>
        <taxon>Sar</taxon>
        <taxon>Alveolata</taxon>
        <taxon>Dinophyceae</taxon>
        <taxon>Suessiales</taxon>
        <taxon>Symbiodiniaceae</taxon>
        <taxon>Cladocopium</taxon>
    </lineage>
</organism>
<dbReference type="PANTHER" id="PTHR46093">
    <property type="entry name" value="ACYL-COA-BINDING DOMAIN-CONTAINING PROTEIN 5"/>
    <property type="match status" value="1"/>
</dbReference>
<protein>
    <submittedName>
        <fullName evidence="6">Rab9 effector protein with kelch motifs</fullName>
    </submittedName>
</protein>
<dbReference type="Proteomes" id="UP001152797">
    <property type="component" value="Unassembled WGS sequence"/>
</dbReference>
<feature type="chain" id="PRO_5043271425" evidence="3">
    <location>
        <begin position="16"/>
        <end position="446"/>
    </location>
</feature>
<evidence type="ECO:0000313" key="6">
    <source>
        <dbReference type="EMBL" id="CAL4796958.1"/>
    </source>
</evidence>
<reference evidence="4" key="1">
    <citation type="submission" date="2022-10" db="EMBL/GenBank/DDBJ databases">
        <authorList>
            <person name="Chen Y."/>
            <person name="Dougan E. K."/>
            <person name="Chan C."/>
            <person name="Rhodes N."/>
            <person name="Thang M."/>
        </authorList>
    </citation>
    <scope>NUCLEOTIDE SEQUENCE</scope>
</reference>
<dbReference type="PANTHER" id="PTHR46093:SF18">
    <property type="entry name" value="FIBRONECTIN TYPE-III DOMAIN-CONTAINING PROTEIN"/>
    <property type="match status" value="1"/>
</dbReference>
<gene>
    <name evidence="4" type="ORF">C1SCF055_LOCUS34988</name>
</gene>
<keyword evidence="7" id="KW-1185">Reference proteome</keyword>
<evidence type="ECO:0000256" key="2">
    <source>
        <dbReference type="ARBA" id="ARBA00022737"/>
    </source>
</evidence>
<name>A0A9P1DHC7_9DINO</name>
<comment type="caution">
    <text evidence="4">The sequence shown here is derived from an EMBL/GenBank/DDBJ whole genome shotgun (WGS) entry which is preliminary data.</text>
</comment>
<sequence>MWYILRIFFALRALAEPNSWQEITPVGSVPTPKRINHMVMWSEIDDGFYVYGGRDENYALKNDLHFYSRQTNSWAEIVPNGSVPARQAPTAVWSNQADGFYVFGGCCWENDLHFYSRESNSWEKLSPAGTLPLGREGHASVWGDVADGFYVCGGYQSNFGIIMDLAFYSRASNAWQRLWPTGSPPDARYHHTLVWSEIDDGFYLFGGYSSVAEDDGGNWGTFQRNDLYLYSRQANSWQKLEPSGMPYFDGLYWQTSFPSRREEHAAVWSKQNDGFYVFGGYSDGYYMSDVYLYSRQRNEWQAMWPTGGNVEARHEHAIVGNLEGFYVVGGRYSTSAPYDDLFLYIWQTTTTTTTYTSSTQTTNTSTSSTFTWTTMTSTTMTSSMTTLTSSTSTVTTLTHTSSTTTWTTATTTATSTWTLTSVQDEAASASGAGIKLVVILAWLGLV</sequence>
<keyword evidence="1" id="KW-0880">Kelch repeat</keyword>